<dbReference type="EMBL" id="OCNJ01000013">
    <property type="protein sequence ID" value="SOE00515.1"/>
    <property type="molecule type" value="Genomic_DNA"/>
</dbReference>
<evidence type="ECO:0000313" key="4">
    <source>
        <dbReference type="Proteomes" id="UP000219621"/>
    </source>
</evidence>
<evidence type="ECO:0000259" key="2">
    <source>
        <dbReference type="SMART" id="SM00421"/>
    </source>
</evidence>
<dbReference type="Proteomes" id="UP000219621">
    <property type="component" value="Unassembled WGS sequence"/>
</dbReference>
<gene>
    <name evidence="3" type="ORF">SAMN05421508_11314</name>
</gene>
<reference evidence="3 4" key="1">
    <citation type="submission" date="2017-09" db="EMBL/GenBank/DDBJ databases">
        <authorList>
            <person name="Ehlers B."/>
            <person name="Leendertz F.H."/>
        </authorList>
    </citation>
    <scope>NUCLEOTIDE SEQUENCE [LARGE SCALE GENOMIC DNA]</scope>
    <source>
        <strain evidence="3 4">USBA 140</strain>
    </source>
</reference>
<keyword evidence="4" id="KW-1185">Reference proteome</keyword>
<dbReference type="AlphaFoldDB" id="A0A286GYA5"/>
<dbReference type="SMART" id="SM00421">
    <property type="entry name" value="HTH_LUXR"/>
    <property type="match status" value="1"/>
</dbReference>
<dbReference type="InterPro" id="IPR036388">
    <property type="entry name" value="WH-like_DNA-bd_sf"/>
</dbReference>
<keyword evidence="3" id="KW-0238">DNA-binding</keyword>
<dbReference type="InterPro" id="IPR000792">
    <property type="entry name" value="Tscrpt_reg_LuxR_C"/>
</dbReference>
<evidence type="ECO:0000256" key="1">
    <source>
        <dbReference type="SAM" id="MobiDB-lite"/>
    </source>
</evidence>
<proteinExistence type="predicted"/>
<feature type="compositionally biased region" description="Low complexity" evidence="1">
    <location>
        <begin position="55"/>
        <end position="66"/>
    </location>
</feature>
<accession>A0A286GYA5</accession>
<evidence type="ECO:0000313" key="3">
    <source>
        <dbReference type="EMBL" id="SOE00515.1"/>
    </source>
</evidence>
<feature type="region of interest" description="Disordered" evidence="1">
    <location>
        <begin position="25"/>
        <end position="66"/>
    </location>
</feature>
<dbReference type="Gene3D" id="1.10.10.10">
    <property type="entry name" value="Winged helix-like DNA-binding domain superfamily/Winged helix DNA-binding domain"/>
    <property type="match status" value="1"/>
</dbReference>
<protein>
    <submittedName>
        <fullName evidence="3">DNA-binding transcriptional regulator, CsgD family</fullName>
    </submittedName>
</protein>
<feature type="domain" description="HTH luxR-type" evidence="2">
    <location>
        <begin position="198"/>
        <end position="255"/>
    </location>
</feature>
<sequence>MDSRGMTCAGFTSPLACGVVSSTGAAGAAAGAGGPGASRSPRSSDDASRGGAGEGPPSSGGSPPLPAPLQHAALGLLDWLAFGVVAIGLDGVVHWSNSTAAAMLADSESLMTVRDRLCGRTPRDAALFSAALDAVRDDLAAGRQPAVGVFSPRGLLPEEHTAALLVPLGTAAPPQVAVLLCPRLDRRLSGVVPLLMGAFGLTRREAELVQTLAGGNTLEDFSRDHGITRGTARWHLRNTLFKMGCGRQGHAVARLLASPLTLVDLGRQAPRQKQPRRRRPDG</sequence>
<organism evidence="3 4">
    <name type="scientific">Caenispirillum bisanense</name>
    <dbReference type="NCBI Taxonomy" id="414052"/>
    <lineage>
        <taxon>Bacteria</taxon>
        <taxon>Pseudomonadati</taxon>
        <taxon>Pseudomonadota</taxon>
        <taxon>Alphaproteobacteria</taxon>
        <taxon>Rhodospirillales</taxon>
        <taxon>Novispirillaceae</taxon>
        <taxon>Caenispirillum</taxon>
    </lineage>
</organism>
<dbReference type="GO" id="GO:0006355">
    <property type="term" value="P:regulation of DNA-templated transcription"/>
    <property type="evidence" value="ECO:0007669"/>
    <property type="project" value="InterPro"/>
</dbReference>
<dbReference type="GO" id="GO:0003677">
    <property type="term" value="F:DNA binding"/>
    <property type="evidence" value="ECO:0007669"/>
    <property type="project" value="UniProtKB-KW"/>
</dbReference>
<dbReference type="InterPro" id="IPR016032">
    <property type="entry name" value="Sig_transdc_resp-reg_C-effctor"/>
</dbReference>
<dbReference type="SUPFAM" id="SSF46894">
    <property type="entry name" value="C-terminal effector domain of the bipartite response regulators"/>
    <property type="match status" value="1"/>
</dbReference>
<name>A0A286GYA5_9PROT</name>